<name>A0A240UI50_9BURK</name>
<dbReference type="Proteomes" id="UP000194440">
    <property type="component" value="Plasmid pACP4.1"/>
</dbReference>
<dbReference type="OrthoDB" id="8811479at2"/>
<evidence type="ECO:0000313" key="2">
    <source>
        <dbReference type="Proteomes" id="UP000194440"/>
    </source>
</evidence>
<evidence type="ECO:0008006" key="3">
    <source>
        <dbReference type="Google" id="ProtNLM"/>
    </source>
</evidence>
<geneLocation type="plasmid" evidence="1 2">
    <name>pACP4.1</name>
</geneLocation>
<dbReference type="RefSeq" id="WP_086928943.1">
    <property type="nucleotide sequence ID" value="NZ_CP021363.1"/>
</dbReference>
<dbReference type="AlphaFoldDB" id="A0A240UI50"/>
<keyword evidence="2" id="KW-1185">Reference proteome</keyword>
<organism evidence="1 2">
    <name type="scientific">Acidovorax carolinensis</name>
    <dbReference type="NCBI Taxonomy" id="553814"/>
    <lineage>
        <taxon>Bacteria</taxon>
        <taxon>Pseudomonadati</taxon>
        <taxon>Pseudomonadota</taxon>
        <taxon>Betaproteobacteria</taxon>
        <taxon>Burkholderiales</taxon>
        <taxon>Comamonadaceae</taxon>
        <taxon>Acidovorax</taxon>
    </lineage>
</organism>
<dbReference type="KEGG" id="acip:CBP36_19585"/>
<dbReference type="EMBL" id="CP021367">
    <property type="protein sequence ID" value="ART61171.1"/>
    <property type="molecule type" value="Genomic_DNA"/>
</dbReference>
<sequence length="144" mass="16211">MPVPPVTREAITEALNEFGPMSVPEIAEHLAWSRNRVNTCLTTARANHPGKFFKIVSYRMQQGVQGREIPVYAAQAGPDRRRPAFGAEHTKIRGQEYARRNRARAAVARKRRRGMHEVNPWSGLMPIGMRATANIRISIPKDNA</sequence>
<keyword evidence="1" id="KW-0614">Plasmid</keyword>
<proteinExistence type="predicted"/>
<accession>A0A240UI50</accession>
<dbReference type="KEGG" id="acis:CBP35_19540"/>
<reference evidence="1" key="1">
    <citation type="submission" date="2017-05" db="EMBL/GenBank/DDBJ databases">
        <title>Polyphasic characterization of four soil-derived phenanthrene-degrading Acidovorax strains and proposal of Acidovorax phenanthrenivorans sp. nov.</title>
        <authorList>
            <person name="Singleton D."/>
            <person name="Lee J."/>
            <person name="Dickey A.N."/>
            <person name="Stroud A."/>
            <person name="Scholl E.H."/>
            <person name="Wright F.A."/>
            <person name="Aitken M.D."/>
        </authorList>
    </citation>
    <scope>NUCLEOTIDE SEQUENCE</scope>
    <source>
        <strain evidence="1">P4</strain>
        <plasmid evidence="1">pACP4.1</plasmid>
    </source>
</reference>
<protein>
    <recommendedName>
        <fullName evidence="3">DNA-binding protein</fullName>
    </recommendedName>
</protein>
<gene>
    <name evidence="1" type="ORF">CBP36_19585</name>
</gene>
<evidence type="ECO:0000313" key="1">
    <source>
        <dbReference type="EMBL" id="ART61171.1"/>
    </source>
</evidence>